<organism evidence="2 3">
    <name type="scientific">Candidatus Proximibacter danicus</name>
    <dbReference type="NCBI Taxonomy" id="2954365"/>
    <lineage>
        <taxon>Bacteria</taxon>
        <taxon>Pseudomonadati</taxon>
        <taxon>Pseudomonadota</taxon>
        <taxon>Betaproteobacteria</taxon>
        <taxon>Candidatus Proximibacter</taxon>
    </lineage>
</organism>
<accession>A0A9D7PRQ7</accession>
<sequence length="144" mass="15416">MHRREMLGSVGALAMAALAVDAVAANHDHDHHHGAKYQGLIGTSGDCVRTGEACLNHCFELLGNGDKEMAACAKSVNELLAVCAALQRLATSESKFLARYAKVAGEICEDCEKECRKHEKKHSQCKDCAEACAACLKECKKLAA</sequence>
<feature type="chain" id="PRO_5039375245" evidence="1">
    <location>
        <begin position="25"/>
        <end position="144"/>
    </location>
</feature>
<feature type="signal peptide" evidence="1">
    <location>
        <begin position="1"/>
        <end position="24"/>
    </location>
</feature>
<dbReference type="PANTHER" id="PTHR37310:SF1">
    <property type="entry name" value="CYTOPLASMIC PROTEIN"/>
    <property type="match status" value="1"/>
</dbReference>
<dbReference type="Pfam" id="PF03860">
    <property type="entry name" value="Csp"/>
    <property type="match status" value="1"/>
</dbReference>
<comment type="caution">
    <text evidence="2">The sequence shown here is derived from an EMBL/GenBank/DDBJ whole genome shotgun (WGS) entry which is preliminary data.</text>
</comment>
<name>A0A9D7PRQ7_9PROT</name>
<dbReference type="Gene3D" id="1.20.1270.360">
    <property type="match status" value="1"/>
</dbReference>
<proteinExistence type="predicted"/>
<dbReference type="InterPro" id="IPR030913">
    <property type="entry name" value="Csp1_Cys_rich"/>
</dbReference>
<dbReference type="EMBL" id="JADJUC010000002">
    <property type="protein sequence ID" value="MBK8523154.1"/>
    <property type="molecule type" value="Genomic_DNA"/>
</dbReference>
<keyword evidence="1" id="KW-0732">Signal</keyword>
<dbReference type="AlphaFoldDB" id="A0A9D7PRQ7"/>
<evidence type="ECO:0000256" key="1">
    <source>
        <dbReference type="SAM" id="SignalP"/>
    </source>
</evidence>
<reference evidence="2" key="1">
    <citation type="submission" date="2020-10" db="EMBL/GenBank/DDBJ databases">
        <title>Connecting structure to function with the recovery of over 1000 high-quality activated sludge metagenome-assembled genomes encoding full-length rRNA genes using long-read sequencing.</title>
        <authorList>
            <person name="Singleton C.M."/>
            <person name="Petriglieri F."/>
            <person name="Kristensen J.M."/>
            <person name="Kirkegaard R.H."/>
            <person name="Michaelsen T.Y."/>
            <person name="Andersen M.H."/>
            <person name="Karst S.M."/>
            <person name="Dueholm M.S."/>
            <person name="Nielsen P.H."/>
            <person name="Albertsen M."/>
        </authorList>
    </citation>
    <scope>NUCLEOTIDE SEQUENCE</scope>
    <source>
        <strain evidence="2">Hirt_18-Q3-R61-65_BATAC.395</strain>
    </source>
</reference>
<gene>
    <name evidence="2" type="ORF">IPL58_02920</name>
</gene>
<dbReference type="NCBIfam" id="TIGR04401">
    <property type="entry name" value="TAT_Cys_rich"/>
    <property type="match status" value="1"/>
</dbReference>
<evidence type="ECO:0000313" key="2">
    <source>
        <dbReference type="EMBL" id="MBK8523154.1"/>
    </source>
</evidence>
<protein>
    <submittedName>
        <fullName evidence="2">Four-helix bundle copper-binding protein</fullName>
    </submittedName>
</protein>
<evidence type="ECO:0000313" key="3">
    <source>
        <dbReference type="Proteomes" id="UP000886689"/>
    </source>
</evidence>
<dbReference type="InterPro" id="IPR005560">
    <property type="entry name" value="Csp_YhjQ"/>
</dbReference>
<dbReference type="Proteomes" id="UP000886689">
    <property type="component" value="Unassembled WGS sequence"/>
</dbReference>
<dbReference type="PANTHER" id="PTHR37310">
    <property type="entry name" value="CYTOPLASMIC PROTEIN-RELATED"/>
    <property type="match status" value="1"/>
</dbReference>